<accession>A0AAV4RXP5</accession>
<protein>
    <submittedName>
        <fullName evidence="1">Uncharacterized protein</fullName>
    </submittedName>
</protein>
<name>A0AAV4RXP5_9ARAC</name>
<reference evidence="1 2" key="1">
    <citation type="submission" date="2021-06" db="EMBL/GenBank/DDBJ databases">
        <title>Caerostris darwini draft genome.</title>
        <authorList>
            <person name="Kono N."/>
            <person name="Arakawa K."/>
        </authorList>
    </citation>
    <scope>NUCLEOTIDE SEQUENCE [LARGE SCALE GENOMIC DNA]</scope>
</reference>
<dbReference type="Proteomes" id="UP001054837">
    <property type="component" value="Unassembled WGS sequence"/>
</dbReference>
<sequence length="118" mass="12978">MNAGYPYQLHPITTVPHCKHECRVLVPTISNYSSNILCRVPVSAKPITTVPSGKNVPLPAMPIIMVFQCEFIIIASSNECNLTVPIIFHYPSDNMCMIPKLAKFITTVPNGKNVSIPV</sequence>
<organism evidence="1 2">
    <name type="scientific">Caerostris darwini</name>
    <dbReference type="NCBI Taxonomy" id="1538125"/>
    <lineage>
        <taxon>Eukaryota</taxon>
        <taxon>Metazoa</taxon>
        <taxon>Ecdysozoa</taxon>
        <taxon>Arthropoda</taxon>
        <taxon>Chelicerata</taxon>
        <taxon>Arachnida</taxon>
        <taxon>Araneae</taxon>
        <taxon>Araneomorphae</taxon>
        <taxon>Entelegynae</taxon>
        <taxon>Araneoidea</taxon>
        <taxon>Araneidae</taxon>
        <taxon>Caerostris</taxon>
    </lineage>
</organism>
<comment type="caution">
    <text evidence="1">The sequence shown here is derived from an EMBL/GenBank/DDBJ whole genome shotgun (WGS) entry which is preliminary data.</text>
</comment>
<dbReference type="EMBL" id="BPLQ01007022">
    <property type="protein sequence ID" value="GIY27113.1"/>
    <property type="molecule type" value="Genomic_DNA"/>
</dbReference>
<dbReference type="AlphaFoldDB" id="A0AAV4RXP5"/>
<proteinExistence type="predicted"/>
<evidence type="ECO:0000313" key="2">
    <source>
        <dbReference type="Proteomes" id="UP001054837"/>
    </source>
</evidence>
<keyword evidence="2" id="KW-1185">Reference proteome</keyword>
<evidence type="ECO:0000313" key="1">
    <source>
        <dbReference type="EMBL" id="GIY27113.1"/>
    </source>
</evidence>
<gene>
    <name evidence="1" type="ORF">CDAR_456621</name>
</gene>